<dbReference type="EMBL" id="CP004121">
    <property type="protein sequence ID" value="AGF59243.1"/>
    <property type="molecule type" value="Genomic_DNA"/>
</dbReference>
<evidence type="ECO:0000256" key="1">
    <source>
        <dbReference type="SAM" id="MobiDB-lite"/>
    </source>
</evidence>
<dbReference type="KEGG" id="csr:Cspa_c54980"/>
<name>M1MT05_9CLOT</name>
<evidence type="ECO:0000313" key="4">
    <source>
        <dbReference type="Proteomes" id="UP000011728"/>
    </source>
</evidence>
<dbReference type="OrthoDB" id="1911515at2"/>
<reference evidence="3 4" key="1">
    <citation type="submission" date="2013-02" db="EMBL/GenBank/DDBJ databases">
        <title>Genome sequence of Clostridium saccharoperbutylacetonicum N1-4(HMT).</title>
        <authorList>
            <person name="Poehlein A."/>
            <person name="Daniel R."/>
        </authorList>
    </citation>
    <scope>NUCLEOTIDE SEQUENCE [LARGE SCALE GENOMIC DNA]</scope>
    <source>
        <strain evidence="4">N1-4(HMT)</strain>
    </source>
</reference>
<feature type="compositionally biased region" description="Low complexity" evidence="1">
    <location>
        <begin position="41"/>
        <end position="63"/>
    </location>
</feature>
<dbReference type="PATRIC" id="fig|931276.5.peg.5556"/>
<evidence type="ECO:0000256" key="2">
    <source>
        <dbReference type="SAM" id="SignalP"/>
    </source>
</evidence>
<evidence type="ECO:0000313" key="3">
    <source>
        <dbReference type="EMBL" id="AGF59243.1"/>
    </source>
</evidence>
<dbReference type="eggNOG" id="ENOG5031QG3">
    <property type="taxonomic scope" value="Bacteria"/>
</dbReference>
<dbReference type="HOGENOM" id="CLU_1330023_0_0_9"/>
<feature type="chain" id="PRO_5039069193" description="Lipoprotein" evidence="2">
    <location>
        <begin position="22"/>
        <end position="215"/>
    </location>
</feature>
<dbReference type="AlphaFoldDB" id="M1MT05"/>
<proteinExistence type="predicted"/>
<keyword evidence="4" id="KW-1185">Reference proteome</keyword>
<keyword evidence="2" id="KW-0732">Signal</keyword>
<accession>M1MT05</accession>
<feature type="region of interest" description="Disordered" evidence="1">
    <location>
        <begin position="39"/>
        <end position="93"/>
    </location>
</feature>
<gene>
    <name evidence="3" type="ORF">Cspa_c54980</name>
</gene>
<evidence type="ECO:0008006" key="5">
    <source>
        <dbReference type="Google" id="ProtNLM"/>
    </source>
</evidence>
<protein>
    <recommendedName>
        <fullName evidence="5">Lipoprotein</fullName>
    </recommendedName>
</protein>
<dbReference type="RefSeq" id="WP_015395550.1">
    <property type="nucleotide sequence ID" value="NC_020291.1"/>
</dbReference>
<dbReference type="Proteomes" id="UP000011728">
    <property type="component" value="Chromosome"/>
</dbReference>
<feature type="signal peptide" evidence="2">
    <location>
        <begin position="1"/>
        <end position="21"/>
    </location>
</feature>
<sequence>MKHIRTILSIVLILVILNGCGNQKTQTNDSQTNSIDAIESNANDKVNTNNDTKNDNSTKQNDTLQTQNNIDKNKINLTDDSTKTSESKTSNSDSTIKENVIDYIINGQENKSESQKLKWSKTFLNKIDIDSLFKQYTENKGNADDIEGFATYITKNAPVLSNWQDLFKKDLYDTYGENVVKIKHLENDLYQAYIEKDGSQVPYVVVSSKTGYFHG</sequence>
<organism evidence="3 4">
    <name type="scientific">Clostridium saccharoperbutylacetonicum N1-4(HMT)</name>
    <dbReference type="NCBI Taxonomy" id="931276"/>
    <lineage>
        <taxon>Bacteria</taxon>
        <taxon>Bacillati</taxon>
        <taxon>Bacillota</taxon>
        <taxon>Clostridia</taxon>
        <taxon>Eubacteriales</taxon>
        <taxon>Clostridiaceae</taxon>
        <taxon>Clostridium</taxon>
    </lineage>
</organism>